<comment type="function">
    <text evidence="9">Transports L-glutamate and also L- and D-aspartate. Essential for terminating the postsynaptic action of glutamate by rapidly removing released glutamate from the synaptic cleft. Acts as a symport by cotransporting sodium.</text>
</comment>
<evidence type="ECO:0000256" key="5">
    <source>
        <dbReference type="ARBA" id="ARBA00022847"/>
    </source>
</evidence>
<feature type="transmembrane region" description="Helical" evidence="10">
    <location>
        <begin position="304"/>
        <end position="329"/>
    </location>
</feature>
<keyword evidence="8" id="KW-0325">Glycoprotein</keyword>
<keyword evidence="7 10" id="KW-0472">Membrane</keyword>
<feature type="transmembrane region" description="Helical" evidence="10">
    <location>
        <begin position="410"/>
        <end position="433"/>
    </location>
</feature>
<evidence type="ECO:0000256" key="4">
    <source>
        <dbReference type="ARBA" id="ARBA00022692"/>
    </source>
</evidence>
<proteinExistence type="inferred from homology"/>
<keyword evidence="4 10" id="KW-0812">Transmembrane</keyword>
<evidence type="ECO:0000256" key="8">
    <source>
        <dbReference type="ARBA" id="ARBA00023180"/>
    </source>
</evidence>
<sequence>MSQKLTENPFQMVSWFRKNLLLVMTIGSVVAGALLGFAIRPLNLSPQTVMLVSFPGELLMRMLKMMILPLIISSLISGLSQLDAKQSGKMGSLAITYYVLTTVIAVITGIILVLTIHPGDPSIKQDLGEGTEGKKVSTLDTLLDLLRNMFPENIVAATFQQAQTKYITVRPKILKVNDTLHLEMLNNGTLDYVKAALEYNDGINVLDDTPAYNESEEKPPEKPVVEYTEGLNVLGIIVFCIALGISLSQLGAEADVMIQFFAIMDKVIMKLVMTVMWYSPFGIMCLIMGKILEIHDLADTARMLAMYMVTVLTGLAVHSLISLPLLFFLSTKKNPFAFMRGLLQAWITALGTASSSATLPITYNCLEENLGVDRRVTRFVLPVGATINMDGTALYEAVAAIFIAQMNGVYLSFGQVITVSLTATLASIGAASVPSAGLVTMLLVLTAVGLPVKDVSLIVAVDWLLDRIRTSINVLGDAFGAGIVYHFVKEDLIAHDRLHPARTLSMELPEDKQPLHGLYTSVPQDEKRH</sequence>
<dbReference type="Pfam" id="PF00375">
    <property type="entry name" value="SDF"/>
    <property type="match status" value="1"/>
</dbReference>
<dbReference type="PANTHER" id="PTHR11958">
    <property type="entry name" value="SODIUM/DICARBOXYLATE SYMPORTER-RELATED"/>
    <property type="match status" value="1"/>
</dbReference>
<evidence type="ECO:0000256" key="3">
    <source>
        <dbReference type="ARBA" id="ARBA00022448"/>
    </source>
</evidence>
<dbReference type="Gene3D" id="1.10.3860.10">
    <property type="entry name" value="Sodium:dicarboxylate symporter"/>
    <property type="match status" value="1"/>
</dbReference>
<evidence type="ECO:0000313" key="12">
    <source>
        <dbReference type="Proteomes" id="UP000054495"/>
    </source>
</evidence>
<dbReference type="InterPro" id="IPR036458">
    <property type="entry name" value="Na:dicarbo_symporter_sf"/>
</dbReference>
<accession>A0A0D6M8D0</accession>
<reference evidence="11 12" key="1">
    <citation type="submission" date="2013-05" db="EMBL/GenBank/DDBJ databases">
        <title>Draft genome of the parasitic nematode Anyclostoma ceylanicum.</title>
        <authorList>
            <person name="Mitreva M."/>
        </authorList>
    </citation>
    <scope>NUCLEOTIDE SEQUENCE [LARGE SCALE GENOMIC DNA]</scope>
</reference>
<evidence type="ECO:0000256" key="10">
    <source>
        <dbReference type="RuleBase" id="RU361216"/>
    </source>
</evidence>
<dbReference type="EMBL" id="KE124789">
    <property type="protein sequence ID" value="EPB79753.1"/>
    <property type="molecule type" value="Genomic_DNA"/>
</dbReference>
<keyword evidence="5 10" id="KW-0769">Symport</keyword>
<dbReference type="InterPro" id="IPR018107">
    <property type="entry name" value="Na-dicarboxylate_symporter_CS"/>
</dbReference>
<gene>
    <name evidence="11" type="ORF">ANCCEY_01127</name>
</gene>
<dbReference type="GO" id="GO:0005886">
    <property type="term" value="C:plasma membrane"/>
    <property type="evidence" value="ECO:0007669"/>
    <property type="project" value="TreeGrafter"/>
</dbReference>
<feature type="transmembrane region" description="Helical" evidence="10">
    <location>
        <begin position="271"/>
        <end position="292"/>
    </location>
</feature>
<evidence type="ECO:0000256" key="6">
    <source>
        <dbReference type="ARBA" id="ARBA00022989"/>
    </source>
</evidence>
<comment type="similarity">
    <text evidence="2 10">Belongs to the dicarboxylate/amino acid:cation symporter (DAACS) (TC 2.A.23) family.</text>
</comment>
<feature type="transmembrane region" description="Helical" evidence="10">
    <location>
        <begin position="341"/>
        <end position="359"/>
    </location>
</feature>
<dbReference type="GO" id="GO:0015175">
    <property type="term" value="F:neutral L-amino acid transmembrane transporter activity"/>
    <property type="evidence" value="ECO:0007669"/>
    <property type="project" value="TreeGrafter"/>
</dbReference>
<comment type="subcellular location">
    <subcellularLocation>
        <location evidence="1 10">Membrane</location>
        <topology evidence="1 10">Multi-pass membrane protein</topology>
    </subcellularLocation>
</comment>
<name>A0A0D6M8D0_9BILA</name>
<organism evidence="11 12">
    <name type="scientific">Ancylostoma ceylanicum</name>
    <dbReference type="NCBI Taxonomy" id="53326"/>
    <lineage>
        <taxon>Eukaryota</taxon>
        <taxon>Metazoa</taxon>
        <taxon>Ecdysozoa</taxon>
        <taxon>Nematoda</taxon>
        <taxon>Chromadorea</taxon>
        <taxon>Rhabditida</taxon>
        <taxon>Rhabditina</taxon>
        <taxon>Rhabditomorpha</taxon>
        <taxon>Strongyloidea</taxon>
        <taxon>Ancylostomatidae</taxon>
        <taxon>Ancylostomatinae</taxon>
        <taxon>Ancylostoma</taxon>
    </lineage>
</organism>
<dbReference type="PROSITE" id="PS00713">
    <property type="entry name" value="NA_DICARBOXYL_SYMP_1"/>
    <property type="match status" value="1"/>
</dbReference>
<protein>
    <recommendedName>
        <fullName evidence="10">Amino acid transporter</fullName>
    </recommendedName>
</protein>
<dbReference type="SUPFAM" id="SSF118215">
    <property type="entry name" value="Proton glutamate symport protein"/>
    <property type="match status" value="1"/>
</dbReference>
<evidence type="ECO:0000256" key="1">
    <source>
        <dbReference type="ARBA" id="ARBA00004141"/>
    </source>
</evidence>
<dbReference type="AlphaFoldDB" id="A0A0D6M8D0"/>
<dbReference type="FunFam" id="1.10.3860.10:FF:000002">
    <property type="entry name" value="Amino acid transporter"/>
    <property type="match status" value="1"/>
</dbReference>
<dbReference type="PANTHER" id="PTHR11958:SF110">
    <property type="entry name" value="EXCITATORY AMINO ACID TRANSPORTER"/>
    <property type="match status" value="1"/>
</dbReference>
<keyword evidence="12" id="KW-1185">Reference proteome</keyword>
<feature type="transmembrane region" description="Helical" evidence="10">
    <location>
        <begin position="20"/>
        <end position="42"/>
    </location>
</feature>
<keyword evidence="3 10" id="KW-0813">Transport</keyword>
<dbReference type="PRINTS" id="PR00173">
    <property type="entry name" value="EDTRNSPORT"/>
</dbReference>
<keyword evidence="6 10" id="KW-1133">Transmembrane helix</keyword>
<feature type="transmembrane region" description="Helical" evidence="10">
    <location>
        <begin position="230"/>
        <end position="250"/>
    </location>
</feature>
<dbReference type="Proteomes" id="UP000054495">
    <property type="component" value="Unassembled WGS sequence"/>
</dbReference>
<dbReference type="InterPro" id="IPR001991">
    <property type="entry name" value="Na-dicarboxylate_symporter"/>
</dbReference>
<evidence type="ECO:0000256" key="2">
    <source>
        <dbReference type="ARBA" id="ARBA00006148"/>
    </source>
</evidence>
<dbReference type="GO" id="GO:0005313">
    <property type="term" value="F:L-glutamate transmembrane transporter activity"/>
    <property type="evidence" value="ECO:0007669"/>
    <property type="project" value="TreeGrafter"/>
</dbReference>
<dbReference type="InterPro" id="IPR050746">
    <property type="entry name" value="DAACS"/>
</dbReference>
<feature type="transmembrane region" description="Helical" evidence="10">
    <location>
        <begin position="94"/>
        <end position="116"/>
    </location>
</feature>
<dbReference type="GO" id="GO:0015501">
    <property type="term" value="F:glutamate:sodium symporter activity"/>
    <property type="evidence" value="ECO:0007669"/>
    <property type="project" value="TreeGrafter"/>
</dbReference>
<evidence type="ECO:0000256" key="9">
    <source>
        <dbReference type="ARBA" id="ARBA00058473"/>
    </source>
</evidence>
<evidence type="ECO:0000256" key="7">
    <source>
        <dbReference type="ARBA" id="ARBA00023136"/>
    </source>
</evidence>
<feature type="transmembrane region" description="Helical" evidence="10">
    <location>
        <begin position="379"/>
        <end position="403"/>
    </location>
</feature>
<dbReference type="PROSITE" id="PS00714">
    <property type="entry name" value="NA_DICARBOXYL_SYMP_2"/>
    <property type="match status" value="1"/>
</dbReference>
<evidence type="ECO:0000313" key="11">
    <source>
        <dbReference type="EMBL" id="EPB79753.1"/>
    </source>
</evidence>